<protein>
    <recommendedName>
        <fullName evidence="3">DUF669 domain-containing protein</fullName>
    </recommendedName>
</protein>
<accession>A0A0F9FXI3</accession>
<proteinExistence type="predicted"/>
<feature type="compositionally biased region" description="Basic residues" evidence="1">
    <location>
        <begin position="156"/>
        <end position="165"/>
    </location>
</feature>
<name>A0A0F9FXI3_9ZZZZ</name>
<feature type="region of interest" description="Disordered" evidence="1">
    <location>
        <begin position="146"/>
        <end position="165"/>
    </location>
</feature>
<gene>
    <name evidence="2" type="ORF">LCGC14_2251370</name>
</gene>
<evidence type="ECO:0000256" key="1">
    <source>
        <dbReference type="SAM" id="MobiDB-lite"/>
    </source>
</evidence>
<feature type="compositionally biased region" description="Acidic residues" evidence="1">
    <location>
        <begin position="8"/>
        <end position="27"/>
    </location>
</feature>
<dbReference type="Pfam" id="PF05037">
    <property type="entry name" value="DUF669"/>
    <property type="match status" value="1"/>
</dbReference>
<evidence type="ECO:0008006" key="3">
    <source>
        <dbReference type="Google" id="ProtNLM"/>
    </source>
</evidence>
<dbReference type="EMBL" id="LAZR01030694">
    <property type="protein sequence ID" value="KKL55842.1"/>
    <property type="molecule type" value="Genomic_DNA"/>
</dbReference>
<feature type="region of interest" description="Disordered" evidence="1">
    <location>
        <begin position="1"/>
        <end position="30"/>
    </location>
</feature>
<comment type="caution">
    <text evidence="2">The sequence shown here is derived from an EMBL/GenBank/DDBJ whole genome shotgun (WGS) entry which is preliminary data.</text>
</comment>
<evidence type="ECO:0000313" key="2">
    <source>
        <dbReference type="EMBL" id="KKL55842.1"/>
    </source>
</evidence>
<dbReference type="InterPro" id="IPR007731">
    <property type="entry name" value="DUF669"/>
</dbReference>
<organism evidence="2">
    <name type="scientific">marine sediment metagenome</name>
    <dbReference type="NCBI Taxonomy" id="412755"/>
    <lineage>
        <taxon>unclassified sequences</taxon>
        <taxon>metagenomes</taxon>
        <taxon>ecological metagenomes</taxon>
    </lineage>
</organism>
<reference evidence="2" key="1">
    <citation type="journal article" date="2015" name="Nature">
        <title>Complex archaea that bridge the gap between prokaryotes and eukaryotes.</title>
        <authorList>
            <person name="Spang A."/>
            <person name="Saw J.H."/>
            <person name="Jorgensen S.L."/>
            <person name="Zaremba-Niedzwiedzka K."/>
            <person name="Martijn J."/>
            <person name="Lind A.E."/>
            <person name="van Eijk R."/>
            <person name="Schleper C."/>
            <person name="Guy L."/>
            <person name="Ettema T.J."/>
        </authorList>
    </citation>
    <scope>NUCLEOTIDE SEQUENCE</scope>
</reference>
<dbReference type="AlphaFoldDB" id="A0A0F9FXI3"/>
<sequence>MSTKEEKEFDIDSDEFSLDLPTEEEADANNAFSVPDGEYAAVVIDLEKQYSKAGNPMWVWDFELLADNPEDPHFGKQFRAWTALTPAAMWKVAEFLEALELGKPGEKVKFKKSDVINRRALLSMVQEDYTNDEGRTFRNSKVDQVLPHPDGAIMPKQKRGKKAAF</sequence>